<proteinExistence type="predicted"/>
<keyword evidence="3" id="KW-1185">Reference proteome</keyword>
<protein>
    <recommendedName>
        <fullName evidence="1">D-alanyl-D-alanine carboxypeptidase-like core domain-containing protein</fullName>
    </recommendedName>
</protein>
<reference evidence="2 3" key="1">
    <citation type="submission" date="2016-06" db="EMBL/GenBank/DDBJ databases">
        <title>Complete genome sequence of a deep-branching marine Gamma Proteobacterium Woeseia oceani type strain XK5.</title>
        <authorList>
            <person name="Mu D."/>
            <person name="Du Z."/>
        </authorList>
    </citation>
    <scope>NUCLEOTIDE SEQUENCE [LARGE SCALE GENOMIC DNA]</scope>
    <source>
        <strain evidence="2 3">XK5</strain>
    </source>
</reference>
<dbReference type="InterPro" id="IPR009045">
    <property type="entry name" value="Zn_M74/Hedgehog-like"/>
</dbReference>
<dbReference type="SUPFAM" id="SSF55166">
    <property type="entry name" value="Hedgehog/DD-peptidase"/>
    <property type="match status" value="1"/>
</dbReference>
<dbReference type="GO" id="GO:0008233">
    <property type="term" value="F:peptidase activity"/>
    <property type="evidence" value="ECO:0007669"/>
    <property type="project" value="InterPro"/>
</dbReference>
<dbReference type="PANTHER" id="PTHR34385:SF1">
    <property type="entry name" value="PEPTIDOGLYCAN L-ALANYL-D-GLUTAMATE ENDOPEPTIDASE CWLK"/>
    <property type="match status" value="1"/>
</dbReference>
<dbReference type="Gene3D" id="3.30.1380.10">
    <property type="match status" value="1"/>
</dbReference>
<sequence length="170" mass="18652">MLSDDQRSLHEELGIPADYGRGGHPPYHPDALELIDVGPNLVGRMQRLTPDAAAQWTAMVAAAAAAGVRLLMVSGFRSFDYQAELIRTKLAAGQGIREVLRVNAAPGYSEHHSGRAIDIATPGSRPLTEAFEDTEAFVWLQKNAADFGFSMSYPRANKDGFVYEPWHWAL</sequence>
<dbReference type="EMBL" id="CP016268">
    <property type="protein sequence ID" value="ANO50616.1"/>
    <property type="molecule type" value="Genomic_DNA"/>
</dbReference>
<gene>
    <name evidence="2" type="ORF">BA177_04800</name>
</gene>
<dbReference type="RefSeq" id="WP_068613572.1">
    <property type="nucleotide sequence ID" value="NZ_CP016268.1"/>
</dbReference>
<dbReference type="CDD" id="cd14852">
    <property type="entry name" value="LD-carboxypeptidase"/>
    <property type="match status" value="1"/>
</dbReference>
<accession>A0A193LDU7</accession>
<dbReference type="OrthoDB" id="9792074at2"/>
<name>A0A193LDU7_9GAMM</name>
<evidence type="ECO:0000313" key="3">
    <source>
        <dbReference type="Proteomes" id="UP000092695"/>
    </source>
</evidence>
<organism evidence="2 3">
    <name type="scientific">Woeseia oceani</name>
    <dbReference type="NCBI Taxonomy" id="1548547"/>
    <lineage>
        <taxon>Bacteria</taxon>
        <taxon>Pseudomonadati</taxon>
        <taxon>Pseudomonadota</taxon>
        <taxon>Gammaproteobacteria</taxon>
        <taxon>Woeseiales</taxon>
        <taxon>Woeseiaceae</taxon>
        <taxon>Woeseia</taxon>
    </lineage>
</organism>
<dbReference type="InterPro" id="IPR058193">
    <property type="entry name" value="VanY/YodJ_core_dom"/>
</dbReference>
<dbReference type="InterPro" id="IPR052179">
    <property type="entry name" value="DD-CPase-like"/>
</dbReference>
<dbReference type="STRING" id="1548547.BA177_04800"/>
<evidence type="ECO:0000259" key="1">
    <source>
        <dbReference type="Pfam" id="PF02557"/>
    </source>
</evidence>
<evidence type="ECO:0000313" key="2">
    <source>
        <dbReference type="EMBL" id="ANO50616.1"/>
    </source>
</evidence>
<dbReference type="Pfam" id="PF02557">
    <property type="entry name" value="VanY"/>
    <property type="match status" value="1"/>
</dbReference>
<dbReference type="Proteomes" id="UP000092695">
    <property type="component" value="Chromosome"/>
</dbReference>
<dbReference type="KEGG" id="woc:BA177_04800"/>
<dbReference type="AlphaFoldDB" id="A0A193LDU7"/>
<dbReference type="PANTHER" id="PTHR34385">
    <property type="entry name" value="D-ALANYL-D-ALANINE CARBOXYPEPTIDASE"/>
    <property type="match status" value="1"/>
</dbReference>
<dbReference type="InterPro" id="IPR003709">
    <property type="entry name" value="VanY-like_core_dom"/>
</dbReference>
<feature type="domain" description="D-alanyl-D-alanine carboxypeptidase-like core" evidence="1">
    <location>
        <begin position="47"/>
        <end position="168"/>
    </location>
</feature>
<dbReference type="GO" id="GO:0006508">
    <property type="term" value="P:proteolysis"/>
    <property type="evidence" value="ECO:0007669"/>
    <property type="project" value="InterPro"/>
</dbReference>